<dbReference type="RefSeq" id="WP_165297877.1">
    <property type="nucleotide sequence ID" value="NZ_JAAKZZ010000049.1"/>
</dbReference>
<accession>A0A6G4WT95</accession>
<keyword evidence="1" id="KW-0677">Repeat</keyword>
<feature type="domain" description="Right handed beta helix" evidence="4">
    <location>
        <begin position="497"/>
        <end position="621"/>
    </location>
</feature>
<evidence type="ECO:0000259" key="3">
    <source>
        <dbReference type="Pfam" id="PF12708"/>
    </source>
</evidence>
<dbReference type="InterPro" id="IPR039448">
    <property type="entry name" value="Beta_helix"/>
</dbReference>
<keyword evidence="6" id="KW-1185">Reference proteome</keyword>
<dbReference type="PANTHER" id="PTHR22990">
    <property type="entry name" value="F-BOX ONLY PROTEIN"/>
    <property type="match status" value="1"/>
</dbReference>
<feature type="region of interest" description="Disordered" evidence="2">
    <location>
        <begin position="632"/>
        <end position="651"/>
    </location>
</feature>
<evidence type="ECO:0000259" key="4">
    <source>
        <dbReference type="Pfam" id="PF13229"/>
    </source>
</evidence>
<organism evidence="5 6">
    <name type="scientific">Streptomyces boncukensis</name>
    <dbReference type="NCBI Taxonomy" id="2711219"/>
    <lineage>
        <taxon>Bacteria</taxon>
        <taxon>Bacillati</taxon>
        <taxon>Actinomycetota</taxon>
        <taxon>Actinomycetes</taxon>
        <taxon>Kitasatosporales</taxon>
        <taxon>Streptomycetaceae</taxon>
        <taxon>Streptomyces</taxon>
    </lineage>
</organism>
<dbReference type="InterPro" id="IPR011050">
    <property type="entry name" value="Pectin_lyase_fold/virulence"/>
</dbReference>
<dbReference type="SUPFAM" id="SSF51126">
    <property type="entry name" value="Pectin lyase-like"/>
    <property type="match status" value="2"/>
</dbReference>
<dbReference type="InterPro" id="IPR051550">
    <property type="entry name" value="SCF-Subunits/Alg-Epimerases"/>
</dbReference>
<evidence type="ECO:0000256" key="1">
    <source>
        <dbReference type="ARBA" id="ARBA00022737"/>
    </source>
</evidence>
<dbReference type="Proteomes" id="UP000477722">
    <property type="component" value="Unassembled WGS sequence"/>
</dbReference>
<dbReference type="InterPro" id="IPR012334">
    <property type="entry name" value="Pectin_lyas_fold"/>
</dbReference>
<dbReference type="InterPro" id="IPR024535">
    <property type="entry name" value="RHGA/B-epi-like_pectate_lyase"/>
</dbReference>
<feature type="region of interest" description="Disordered" evidence="2">
    <location>
        <begin position="358"/>
        <end position="378"/>
    </location>
</feature>
<dbReference type="PANTHER" id="PTHR22990:SF15">
    <property type="entry name" value="F-BOX ONLY PROTEIN 10"/>
    <property type="match status" value="1"/>
</dbReference>
<dbReference type="Gene3D" id="2.160.20.10">
    <property type="entry name" value="Single-stranded right-handed beta-helix, Pectin lyase-like"/>
    <property type="match status" value="2"/>
</dbReference>
<evidence type="ECO:0000256" key="2">
    <source>
        <dbReference type="SAM" id="MobiDB-lite"/>
    </source>
</evidence>
<dbReference type="AlphaFoldDB" id="A0A6G4WT95"/>
<gene>
    <name evidence="5" type="ORF">G5C65_07620</name>
</gene>
<protein>
    <submittedName>
        <fullName evidence="5">Plasmin and fibronectin-binding protein A</fullName>
    </submittedName>
</protein>
<dbReference type="SMART" id="SM00710">
    <property type="entry name" value="PbH1"/>
    <property type="match status" value="9"/>
</dbReference>
<sequence>MPLYTYGSNGAAVLTDATGNVMPDYPVIVRVADTGQPVTALYEADGKTPIGELRSNPADSDTPGAIRAFKIRDILGIEYEYNGISGQPVRWFEEGREVGAGALAVAREALKGLDGKLDATGGTIDGDLTVTGKLTVDGGLPGGGLDAARIFDVRQRGAAGDGESDDAPAIQTALNAARDTGGGVVLVPPGTYRLVTLPLRIYRNTHLRCLPGARMVRAAAVTVLLNGDAGQQHGGYSGHGDISVEGGVWDMHGTVVTPANVCISIGHAERVTVRDVTVLDVPGYHAIEFNSTKTGRVLNCNFLGYTDPGGRDFSEAVQLDLAKGPAYFGGFGPYDDTPCADILIDGCTFGPSGTRGTTSWPRGIGSHSASPDKQHRDVRVTNSRFEGCTQYAIVAYTWENVVIEGVQMRDCGGGILVHPLDSSKTAHRTPAGGSSPTISGSQPLAGFTISDVTMTGGGTYGDTVEITGEETGYLSLVSVDQISVTGVASNAVRLTHVEDYAVHKVLAAGTGGTAISSLGTRRGRIEACAVNGSGGAGITVDSRSTPAAPATHVTISGCQVTDTAVNGVHLWSGTDVTVTDCDLHDLTGYGIQISTSAARPRLIGNRVRGTTSNGINITSTVTGVQRWGNVANSINDASKSPNTSPSDVTTG</sequence>
<feature type="domain" description="Rhamnogalacturonase A/B/Epimerase-like pectate lyase" evidence="3">
    <location>
        <begin position="151"/>
        <end position="415"/>
    </location>
</feature>
<evidence type="ECO:0000313" key="6">
    <source>
        <dbReference type="Proteomes" id="UP000477722"/>
    </source>
</evidence>
<dbReference type="Pfam" id="PF13229">
    <property type="entry name" value="Beta_helix"/>
    <property type="match status" value="1"/>
</dbReference>
<name>A0A6G4WT95_9ACTN</name>
<evidence type="ECO:0000313" key="5">
    <source>
        <dbReference type="EMBL" id="NGO68223.1"/>
    </source>
</evidence>
<dbReference type="InterPro" id="IPR006626">
    <property type="entry name" value="PbH1"/>
</dbReference>
<comment type="caution">
    <text evidence="5">The sequence shown here is derived from an EMBL/GenBank/DDBJ whole genome shotgun (WGS) entry which is preliminary data.</text>
</comment>
<dbReference type="EMBL" id="JAAKZZ010000049">
    <property type="protein sequence ID" value="NGO68223.1"/>
    <property type="molecule type" value="Genomic_DNA"/>
</dbReference>
<dbReference type="Pfam" id="PF12708">
    <property type="entry name" value="Pect-lyase_RHGA_epim"/>
    <property type="match status" value="1"/>
</dbReference>
<reference evidence="5 6" key="1">
    <citation type="submission" date="2020-02" db="EMBL/GenBank/DDBJ databases">
        <title>Whole-genome analyses of novel actinobacteria.</title>
        <authorList>
            <person name="Sahin N."/>
            <person name="Tatar D."/>
        </authorList>
    </citation>
    <scope>NUCLEOTIDE SEQUENCE [LARGE SCALE GENOMIC DNA]</scope>
    <source>
        <strain evidence="5 6">SB3404</strain>
    </source>
</reference>
<proteinExistence type="predicted"/>